<dbReference type="Gene3D" id="1.10.10.10">
    <property type="entry name" value="Winged helix-like DNA-binding domain superfamily/Winged helix DNA-binding domain"/>
    <property type="match status" value="1"/>
</dbReference>
<keyword evidence="4" id="KW-0175">Coiled coil</keyword>
<dbReference type="Pfam" id="PF09339">
    <property type="entry name" value="HTH_IclR"/>
    <property type="match status" value="1"/>
</dbReference>
<keyword evidence="1" id="KW-0805">Transcription regulation</keyword>
<dbReference type="InterPro" id="IPR005471">
    <property type="entry name" value="Tscrpt_reg_IclR_N"/>
</dbReference>
<comment type="caution">
    <text evidence="6">The sequence shown here is derived from an EMBL/GenBank/DDBJ whole genome shotgun (WGS) entry which is preliminary data.</text>
</comment>
<evidence type="ECO:0000256" key="3">
    <source>
        <dbReference type="ARBA" id="ARBA00023163"/>
    </source>
</evidence>
<evidence type="ECO:0000313" key="6">
    <source>
        <dbReference type="EMBL" id="MFC6765909.1"/>
    </source>
</evidence>
<dbReference type="GO" id="GO:0003677">
    <property type="term" value="F:DNA binding"/>
    <property type="evidence" value="ECO:0007669"/>
    <property type="project" value="UniProtKB-KW"/>
</dbReference>
<name>A0ABD5SLM0_9EURY</name>
<evidence type="ECO:0000256" key="2">
    <source>
        <dbReference type="ARBA" id="ARBA00023125"/>
    </source>
</evidence>
<dbReference type="Proteomes" id="UP001596383">
    <property type="component" value="Unassembled WGS sequence"/>
</dbReference>
<reference evidence="6 7" key="1">
    <citation type="journal article" date="2019" name="Int. J. Syst. Evol. Microbiol.">
        <title>The Global Catalogue of Microorganisms (GCM) 10K type strain sequencing project: providing services to taxonomists for standard genome sequencing and annotation.</title>
        <authorList>
            <consortium name="The Broad Institute Genomics Platform"/>
            <consortium name="The Broad Institute Genome Sequencing Center for Infectious Disease"/>
            <person name="Wu L."/>
            <person name="Ma J."/>
        </authorList>
    </citation>
    <scope>NUCLEOTIDE SEQUENCE [LARGE SCALE GENOMIC DNA]</scope>
    <source>
        <strain evidence="6 7">LMG 29247</strain>
    </source>
</reference>
<feature type="domain" description="IclR-ED" evidence="5">
    <location>
        <begin position="70"/>
        <end position="253"/>
    </location>
</feature>
<dbReference type="Gene3D" id="3.30.450.40">
    <property type="match status" value="1"/>
</dbReference>
<dbReference type="AlphaFoldDB" id="A0ABD5SLM0"/>
<evidence type="ECO:0000259" key="5">
    <source>
        <dbReference type="PROSITE" id="PS51078"/>
    </source>
</evidence>
<dbReference type="PANTHER" id="PTHR30136:SF35">
    <property type="entry name" value="HTH-TYPE TRANSCRIPTIONAL REGULATOR RV1719"/>
    <property type="match status" value="1"/>
</dbReference>
<dbReference type="InterPro" id="IPR036388">
    <property type="entry name" value="WH-like_DNA-bd_sf"/>
</dbReference>
<dbReference type="InterPro" id="IPR029016">
    <property type="entry name" value="GAF-like_dom_sf"/>
</dbReference>
<dbReference type="RefSeq" id="WP_273738901.1">
    <property type="nucleotide sequence ID" value="NZ_JAQIVI010000200.1"/>
</dbReference>
<keyword evidence="3" id="KW-0804">Transcription</keyword>
<feature type="coiled-coil region" evidence="4">
    <location>
        <begin position="168"/>
        <end position="195"/>
    </location>
</feature>
<dbReference type="InterPro" id="IPR036390">
    <property type="entry name" value="WH_DNA-bd_sf"/>
</dbReference>
<organism evidence="6 7">
    <name type="scientific">Natrinema soli</name>
    <dbReference type="NCBI Taxonomy" id="1930624"/>
    <lineage>
        <taxon>Archaea</taxon>
        <taxon>Methanobacteriati</taxon>
        <taxon>Methanobacteriota</taxon>
        <taxon>Stenosarchaea group</taxon>
        <taxon>Halobacteria</taxon>
        <taxon>Halobacteriales</taxon>
        <taxon>Natrialbaceae</taxon>
        <taxon>Natrinema</taxon>
    </lineage>
</organism>
<dbReference type="SUPFAM" id="SSF55781">
    <property type="entry name" value="GAF domain-like"/>
    <property type="match status" value="1"/>
</dbReference>
<dbReference type="EMBL" id="JBHSWV010000200">
    <property type="protein sequence ID" value="MFC6765909.1"/>
    <property type="molecule type" value="Genomic_DNA"/>
</dbReference>
<dbReference type="SUPFAM" id="SSF46785">
    <property type="entry name" value="Winged helix' DNA-binding domain"/>
    <property type="match status" value="1"/>
</dbReference>
<sequence length="255" mass="28501">MTSDNKQKTISAVETSFDILEVLGDLEPAGVSAIAEQLNLSTSTVFTHLYTLHELEYLVKEGTEYRRSLQFLSDGGIIRQRYKASQLLQDKVDELASITDEIAGAAVEEQGQRVILSRSAGDMAAGDEIPVGNHTYMHWTSLGKVLLAHLPATRRSEIIERHGLPRGTKQTFTDKEKLEKELEQIRQQGYAVDDEEHLRGVRGIAVPILDDERNVVSSIGITGPRNRFGSSYLLKLLESLEYAKNEIEVRSSYQN</sequence>
<protein>
    <submittedName>
        <fullName evidence="6">IclR family transcriptional regulator</fullName>
    </submittedName>
</protein>
<keyword evidence="7" id="KW-1185">Reference proteome</keyword>
<gene>
    <name evidence="6" type="ORF">ACFQE6_13185</name>
</gene>
<accession>A0ABD5SLM0</accession>
<evidence type="ECO:0000256" key="4">
    <source>
        <dbReference type="SAM" id="Coils"/>
    </source>
</evidence>
<keyword evidence="2" id="KW-0238">DNA-binding</keyword>
<dbReference type="Pfam" id="PF01614">
    <property type="entry name" value="IclR_C"/>
    <property type="match status" value="1"/>
</dbReference>
<dbReference type="GO" id="GO:0006355">
    <property type="term" value="P:regulation of DNA-templated transcription"/>
    <property type="evidence" value="ECO:0007669"/>
    <property type="project" value="UniProtKB-ARBA"/>
</dbReference>
<proteinExistence type="predicted"/>
<evidence type="ECO:0000256" key="1">
    <source>
        <dbReference type="ARBA" id="ARBA00023015"/>
    </source>
</evidence>
<evidence type="ECO:0000313" key="7">
    <source>
        <dbReference type="Proteomes" id="UP001596383"/>
    </source>
</evidence>
<dbReference type="PROSITE" id="PS51078">
    <property type="entry name" value="ICLR_ED"/>
    <property type="match status" value="1"/>
</dbReference>
<dbReference type="InterPro" id="IPR014757">
    <property type="entry name" value="Tscrpt_reg_IclR_C"/>
</dbReference>
<dbReference type="PANTHER" id="PTHR30136">
    <property type="entry name" value="HELIX-TURN-HELIX TRANSCRIPTIONAL REGULATOR, ICLR FAMILY"/>
    <property type="match status" value="1"/>
</dbReference>
<dbReference type="InterPro" id="IPR050707">
    <property type="entry name" value="HTH_MetabolicPath_Reg"/>
</dbReference>